<evidence type="ECO:0000256" key="2">
    <source>
        <dbReference type="ARBA" id="ARBA00004906"/>
    </source>
</evidence>
<name>A0A5J4VZH3_9EUKA</name>
<feature type="compositionally biased region" description="Low complexity" evidence="7">
    <location>
        <begin position="135"/>
        <end position="170"/>
    </location>
</feature>
<dbReference type="InterPro" id="IPR000569">
    <property type="entry name" value="HECT_dom"/>
</dbReference>
<dbReference type="Proteomes" id="UP000324800">
    <property type="component" value="Unassembled WGS sequence"/>
</dbReference>
<reference evidence="9 10" key="1">
    <citation type="submission" date="2019-03" db="EMBL/GenBank/DDBJ databases">
        <title>Single cell metagenomics reveals metabolic interactions within the superorganism composed of flagellate Streblomastix strix and complex community of Bacteroidetes bacteria on its surface.</title>
        <authorList>
            <person name="Treitli S.C."/>
            <person name="Kolisko M."/>
            <person name="Husnik F."/>
            <person name="Keeling P."/>
            <person name="Hampl V."/>
        </authorList>
    </citation>
    <scope>NUCLEOTIDE SEQUENCE [LARGE SCALE GENOMIC DNA]</scope>
    <source>
        <strain evidence="9">ST1C</strain>
    </source>
</reference>
<dbReference type="PROSITE" id="PS50237">
    <property type="entry name" value="HECT"/>
    <property type="match status" value="1"/>
</dbReference>
<feature type="active site" description="Glycyl thioester intermediate" evidence="6">
    <location>
        <position position="879"/>
    </location>
</feature>
<dbReference type="GO" id="GO:0006511">
    <property type="term" value="P:ubiquitin-dependent protein catabolic process"/>
    <property type="evidence" value="ECO:0007669"/>
    <property type="project" value="TreeGrafter"/>
</dbReference>
<feature type="compositionally biased region" description="Acidic residues" evidence="7">
    <location>
        <begin position="321"/>
        <end position="332"/>
    </location>
</feature>
<dbReference type="GO" id="GO:0061630">
    <property type="term" value="F:ubiquitin protein ligase activity"/>
    <property type="evidence" value="ECO:0007669"/>
    <property type="project" value="UniProtKB-EC"/>
</dbReference>
<accession>A0A5J4VZH3</accession>
<comment type="catalytic activity">
    <reaction evidence="1">
        <text>S-ubiquitinyl-[E2 ubiquitin-conjugating enzyme]-L-cysteine + [acceptor protein]-L-lysine = [E2 ubiquitin-conjugating enzyme]-L-cysteine + N(6)-ubiquitinyl-[acceptor protein]-L-lysine.</text>
        <dbReference type="EC" id="2.3.2.26"/>
    </reaction>
</comment>
<feature type="compositionally biased region" description="Polar residues" evidence="7">
    <location>
        <begin position="124"/>
        <end position="134"/>
    </location>
</feature>
<protein>
    <recommendedName>
        <fullName evidence="3">HECT-type E3 ubiquitin transferase</fullName>
        <ecNumber evidence="3">2.3.2.26</ecNumber>
    </recommendedName>
</protein>
<feature type="region of interest" description="Disordered" evidence="7">
    <location>
        <begin position="1"/>
        <end position="40"/>
    </location>
</feature>
<feature type="compositionally biased region" description="Basic and acidic residues" evidence="7">
    <location>
        <begin position="310"/>
        <end position="320"/>
    </location>
</feature>
<dbReference type="Gene3D" id="3.30.2160.10">
    <property type="entry name" value="Hect, E3 ligase catalytic domain"/>
    <property type="match status" value="1"/>
</dbReference>
<comment type="caution">
    <text evidence="9">The sequence shown here is derived from an EMBL/GenBank/DDBJ whole genome shotgun (WGS) entry which is preliminary data.</text>
</comment>
<feature type="region of interest" description="Disordered" evidence="7">
    <location>
        <begin position="95"/>
        <end position="208"/>
    </location>
</feature>
<dbReference type="AlphaFoldDB" id="A0A5J4VZH3"/>
<dbReference type="Pfam" id="PF00632">
    <property type="entry name" value="HECT"/>
    <property type="match status" value="1"/>
</dbReference>
<feature type="compositionally biased region" description="Low complexity" evidence="7">
    <location>
        <begin position="99"/>
        <end position="123"/>
    </location>
</feature>
<dbReference type="InterPro" id="IPR050409">
    <property type="entry name" value="E3_ubiq-protein_ligase"/>
</dbReference>
<evidence type="ECO:0000313" key="9">
    <source>
        <dbReference type="EMBL" id="KAA6387952.1"/>
    </source>
</evidence>
<proteinExistence type="predicted"/>
<dbReference type="Gene3D" id="3.30.2410.10">
    <property type="entry name" value="Hect, E3 ligase catalytic domain"/>
    <property type="match status" value="1"/>
</dbReference>
<feature type="compositionally biased region" description="Basic and acidic residues" evidence="7">
    <location>
        <begin position="333"/>
        <end position="355"/>
    </location>
</feature>
<feature type="region of interest" description="Disordered" evidence="7">
    <location>
        <begin position="295"/>
        <end position="378"/>
    </location>
</feature>
<dbReference type="GO" id="GO:0005737">
    <property type="term" value="C:cytoplasm"/>
    <property type="evidence" value="ECO:0007669"/>
    <property type="project" value="TreeGrafter"/>
</dbReference>
<dbReference type="EMBL" id="SNRW01004174">
    <property type="protein sequence ID" value="KAA6387952.1"/>
    <property type="molecule type" value="Genomic_DNA"/>
</dbReference>
<evidence type="ECO:0000256" key="5">
    <source>
        <dbReference type="ARBA" id="ARBA00022786"/>
    </source>
</evidence>
<feature type="compositionally biased region" description="Polar residues" evidence="7">
    <location>
        <begin position="172"/>
        <end position="208"/>
    </location>
</feature>
<feature type="domain" description="HECT" evidence="8">
    <location>
        <begin position="571"/>
        <end position="913"/>
    </location>
</feature>
<dbReference type="Gene3D" id="3.90.1750.10">
    <property type="entry name" value="Hect, E3 ligase catalytic domains"/>
    <property type="match status" value="1"/>
</dbReference>
<comment type="pathway">
    <text evidence="2">Protein modification; protein ubiquitination.</text>
</comment>
<evidence type="ECO:0000256" key="6">
    <source>
        <dbReference type="PROSITE-ProRule" id="PRU00104"/>
    </source>
</evidence>
<dbReference type="CDD" id="cd00078">
    <property type="entry name" value="HECTc"/>
    <property type="match status" value="1"/>
</dbReference>
<evidence type="ECO:0000256" key="7">
    <source>
        <dbReference type="SAM" id="MobiDB-lite"/>
    </source>
</evidence>
<dbReference type="EC" id="2.3.2.26" evidence="3"/>
<dbReference type="InterPro" id="IPR035983">
    <property type="entry name" value="Hect_E3_ubiquitin_ligase"/>
</dbReference>
<dbReference type="GO" id="GO:0016567">
    <property type="term" value="P:protein ubiquitination"/>
    <property type="evidence" value="ECO:0007669"/>
    <property type="project" value="TreeGrafter"/>
</dbReference>
<sequence>MAVQGTTASVGGQNQGGEGLNLIRSIAESTGPQGGASRPRFFIRPANHALQNVQIPANLTQTQGPPNTQQSAPQMAQAPFIPQPIGLSISQIPQAPQMSQQFEPQSSQRRSPPIQQSINQSSQRVSPPKQQSIYQMPQAPQMSQQFQLQSSQRISPPIQQSINQSSQRVSPPKQQSSQRISPPILQSINQSSQRVSPPKQQSSQRLSPPILQSINQSSQRVSPPKQQSISQRIPPPILQQQMQQQRQQTNIALVASRVASDGAVYHQSLQQDRMFQSAAPNTSIPLMMSSGPIMAQNKKQKRKQNKQRKQKEQDKQKDKDKDDEEEEDEEEMIMNKERERESDDRGKERNKERNVRRGGYHQNQQQHQFSGGYGSASGRYGSANIQSIGAPQKRAQGRNLYFEQIEAAEESSSDDQQAEDRFGLLEQGFGRQQAAALQEDLLFVPNFGANNELRGQIALQAVGHVSSSGTFLPFPADFVKAPIEGQSILQPPLPKINPIPFEQRLQQFKQSLMQYVQQYQQQGRAGQRQGQQHMWGFENNTGNIILNVKRGYSLVQSSFDQFMSAGVGNWKDNLVVQFDGEQGQDLGGVRREWYSIIIPSITNPDYGLFAIDSDNDNRVSVSHLAGSAQEEAGTDINQFFRFVGAVIGKAVTDGITVQAPFTRFLFKTLLGQEAHVSDVASHDPELTTQLKQMEQDDVTDYNIPFSLNMDFFGEIREIELVNGGANIAVNNDNKLDFIALCANHRLVGLTAAYMAALRRGFLEVIPVHLLDAAQLTPEELELILCGRPQIDIDDWEQNTNYQEGFTKESPTVQWFWDILKNDLNEKQRGDLLAFTTGSRRPPAQGFKAMIGNSIQDPRLFTIRQRVDFTANQLPVAHTCFNLIDFPAQYENKDQMKAKLLQALETLPSGFTIA</sequence>
<evidence type="ECO:0000313" key="10">
    <source>
        <dbReference type="Proteomes" id="UP000324800"/>
    </source>
</evidence>
<keyword evidence="4" id="KW-0808">Transferase</keyword>
<evidence type="ECO:0000256" key="4">
    <source>
        <dbReference type="ARBA" id="ARBA00022679"/>
    </source>
</evidence>
<dbReference type="SMART" id="SM00119">
    <property type="entry name" value="HECTc"/>
    <property type="match status" value="1"/>
</dbReference>
<evidence type="ECO:0000256" key="1">
    <source>
        <dbReference type="ARBA" id="ARBA00000885"/>
    </source>
</evidence>
<dbReference type="OrthoDB" id="8068875at2759"/>
<evidence type="ECO:0000256" key="3">
    <source>
        <dbReference type="ARBA" id="ARBA00012485"/>
    </source>
</evidence>
<feature type="compositionally biased region" description="Basic residues" evidence="7">
    <location>
        <begin position="298"/>
        <end position="309"/>
    </location>
</feature>
<dbReference type="SUPFAM" id="SSF56204">
    <property type="entry name" value="Hect, E3 ligase catalytic domain"/>
    <property type="match status" value="1"/>
</dbReference>
<keyword evidence="5 6" id="KW-0833">Ubl conjugation pathway</keyword>
<feature type="compositionally biased region" description="Polar residues" evidence="7">
    <location>
        <begin position="1"/>
        <end position="10"/>
    </location>
</feature>
<dbReference type="PANTHER" id="PTHR11254:SF440">
    <property type="entry name" value="E3 UBIQUITIN-PROTEIN LIGASE NEDD-4"/>
    <property type="match status" value="1"/>
</dbReference>
<dbReference type="PANTHER" id="PTHR11254">
    <property type="entry name" value="HECT DOMAIN UBIQUITIN-PROTEIN LIGASE"/>
    <property type="match status" value="1"/>
</dbReference>
<gene>
    <name evidence="9" type="ORF">EZS28_016521</name>
</gene>
<organism evidence="9 10">
    <name type="scientific">Streblomastix strix</name>
    <dbReference type="NCBI Taxonomy" id="222440"/>
    <lineage>
        <taxon>Eukaryota</taxon>
        <taxon>Metamonada</taxon>
        <taxon>Preaxostyla</taxon>
        <taxon>Oxymonadida</taxon>
        <taxon>Streblomastigidae</taxon>
        <taxon>Streblomastix</taxon>
    </lineage>
</organism>
<evidence type="ECO:0000259" key="8">
    <source>
        <dbReference type="PROSITE" id="PS50237"/>
    </source>
</evidence>